<keyword evidence="8" id="KW-1185">Reference proteome</keyword>
<accession>A0A9P5YJ05</accession>
<dbReference type="PROSITE" id="PS51380">
    <property type="entry name" value="EXS"/>
    <property type="match status" value="1"/>
</dbReference>
<gene>
    <name evidence="7" type="ORF">BDZ94DRAFT_43398</name>
</gene>
<dbReference type="EMBL" id="MU150229">
    <property type="protein sequence ID" value="KAF9469947.1"/>
    <property type="molecule type" value="Genomic_DNA"/>
</dbReference>
<feature type="transmembrane region" description="Helical" evidence="5">
    <location>
        <begin position="239"/>
        <end position="260"/>
    </location>
</feature>
<dbReference type="Pfam" id="PF03124">
    <property type="entry name" value="EXS"/>
    <property type="match status" value="1"/>
</dbReference>
<protein>
    <submittedName>
        <fullName evidence="7">EXS family-domain-containing protein</fullName>
    </submittedName>
</protein>
<comment type="subcellular location">
    <subcellularLocation>
        <location evidence="1">Membrane</location>
        <topology evidence="1">Multi-pass membrane protein</topology>
    </subcellularLocation>
</comment>
<name>A0A9P5YJ05_9AGAR</name>
<dbReference type="Proteomes" id="UP000807353">
    <property type="component" value="Unassembled WGS sequence"/>
</dbReference>
<reference evidence="7" key="1">
    <citation type="submission" date="2020-11" db="EMBL/GenBank/DDBJ databases">
        <authorList>
            <consortium name="DOE Joint Genome Institute"/>
            <person name="Ahrendt S."/>
            <person name="Riley R."/>
            <person name="Andreopoulos W."/>
            <person name="Labutti K."/>
            <person name="Pangilinan J."/>
            <person name="Ruiz-Duenas F.J."/>
            <person name="Barrasa J.M."/>
            <person name="Sanchez-Garcia M."/>
            <person name="Camarero S."/>
            <person name="Miyauchi S."/>
            <person name="Serrano A."/>
            <person name="Linde D."/>
            <person name="Babiker R."/>
            <person name="Drula E."/>
            <person name="Ayuso-Fernandez I."/>
            <person name="Pacheco R."/>
            <person name="Padilla G."/>
            <person name="Ferreira P."/>
            <person name="Barriuso J."/>
            <person name="Kellner H."/>
            <person name="Castanera R."/>
            <person name="Alfaro M."/>
            <person name="Ramirez L."/>
            <person name="Pisabarro A.G."/>
            <person name="Kuo A."/>
            <person name="Tritt A."/>
            <person name="Lipzen A."/>
            <person name="He G."/>
            <person name="Yan M."/>
            <person name="Ng V."/>
            <person name="Cullen D."/>
            <person name="Martin F."/>
            <person name="Rosso M.-N."/>
            <person name="Henrissat B."/>
            <person name="Hibbett D."/>
            <person name="Martinez A.T."/>
            <person name="Grigoriev I.V."/>
        </authorList>
    </citation>
    <scope>NUCLEOTIDE SEQUENCE</scope>
    <source>
        <strain evidence="7">CBS 247.69</strain>
    </source>
</reference>
<proteinExistence type="predicted"/>
<evidence type="ECO:0000313" key="7">
    <source>
        <dbReference type="EMBL" id="KAF9469947.1"/>
    </source>
</evidence>
<evidence type="ECO:0000256" key="2">
    <source>
        <dbReference type="ARBA" id="ARBA00022692"/>
    </source>
</evidence>
<evidence type="ECO:0000256" key="3">
    <source>
        <dbReference type="ARBA" id="ARBA00022989"/>
    </source>
</evidence>
<dbReference type="PANTHER" id="PTHR10783">
    <property type="entry name" value="XENOTROPIC AND POLYTROPIC RETROVIRUS RECEPTOR 1-RELATED"/>
    <property type="match status" value="1"/>
</dbReference>
<evidence type="ECO:0000256" key="1">
    <source>
        <dbReference type="ARBA" id="ARBA00004141"/>
    </source>
</evidence>
<evidence type="ECO:0000259" key="6">
    <source>
        <dbReference type="PROSITE" id="PS51380"/>
    </source>
</evidence>
<feature type="transmembrane region" description="Helical" evidence="5">
    <location>
        <begin position="113"/>
        <end position="134"/>
    </location>
</feature>
<keyword evidence="4 5" id="KW-0472">Membrane</keyword>
<evidence type="ECO:0000256" key="4">
    <source>
        <dbReference type="ARBA" id="ARBA00023136"/>
    </source>
</evidence>
<keyword evidence="3 5" id="KW-1133">Transmembrane helix</keyword>
<dbReference type="GO" id="GO:0016020">
    <property type="term" value="C:membrane"/>
    <property type="evidence" value="ECO:0007669"/>
    <property type="project" value="UniProtKB-SubCell"/>
</dbReference>
<dbReference type="AlphaFoldDB" id="A0A9P5YJ05"/>
<dbReference type="InterPro" id="IPR004342">
    <property type="entry name" value="EXS_C"/>
</dbReference>
<feature type="transmembrane region" description="Helical" evidence="5">
    <location>
        <begin position="179"/>
        <end position="198"/>
    </location>
</feature>
<keyword evidence="2 5" id="KW-0812">Transmembrane</keyword>
<evidence type="ECO:0000256" key="5">
    <source>
        <dbReference type="SAM" id="Phobius"/>
    </source>
</evidence>
<feature type="transmembrane region" description="Helical" evidence="5">
    <location>
        <begin position="377"/>
        <end position="398"/>
    </location>
</feature>
<feature type="transmembrane region" description="Helical" evidence="5">
    <location>
        <begin position="20"/>
        <end position="37"/>
    </location>
</feature>
<feature type="transmembrane region" description="Helical" evidence="5">
    <location>
        <begin position="79"/>
        <end position="101"/>
    </location>
</feature>
<organism evidence="7 8">
    <name type="scientific">Collybia nuda</name>
    <dbReference type="NCBI Taxonomy" id="64659"/>
    <lineage>
        <taxon>Eukaryota</taxon>
        <taxon>Fungi</taxon>
        <taxon>Dikarya</taxon>
        <taxon>Basidiomycota</taxon>
        <taxon>Agaricomycotina</taxon>
        <taxon>Agaricomycetes</taxon>
        <taxon>Agaricomycetidae</taxon>
        <taxon>Agaricales</taxon>
        <taxon>Tricholomatineae</taxon>
        <taxon>Clitocybaceae</taxon>
        <taxon>Collybia</taxon>
    </lineage>
</organism>
<dbReference type="OrthoDB" id="2159384at2759"/>
<feature type="transmembrane region" description="Helical" evidence="5">
    <location>
        <begin position="281"/>
        <end position="299"/>
    </location>
</feature>
<sequence length="464" mass="52632">MNGTDVDQNLISTVSFPLPFHILMLVGLGIFGWAMNLHGLDTAGIDVISAMDLRTDGNNPLPAHHTPRQSSNLFALYRALYRISVAYGVLCLVSWSLYLYATGGDIFLVDAFGYIPGIAALFVLGALFCPYNILHKTERRKFLHAIRRCLTSPWDNPVYFSDVVLADIFTSFSQVLGDVWLSLCMLIPGNSILVIPFGEGWARWVLPTVMSLPYLVRFRQCLIEYNHQGNTCNRPLYNAFKYATAFPVIYLAAAQRIVIAELRRENGGKVIDTKWHGEHRLFRLWLLAAIINSLYSFWWDVTNDWGLTLLKPTLTEEDQGRPSPPRRLVLPRLHSSTPLIPKDHVGSLDSTADNPLHIVGHTSQLQLPRVPGLRTTLYFPELVYPVAIILNLLLRLAWSMRLSSLVQSHASVSNFCLKLAELVRRWMWVFIRVEWEMIKKGGEAKLRTDIDDLDYRLIPSATTE</sequence>
<dbReference type="GO" id="GO:0005737">
    <property type="term" value="C:cytoplasm"/>
    <property type="evidence" value="ECO:0007669"/>
    <property type="project" value="TreeGrafter"/>
</dbReference>
<evidence type="ECO:0000313" key="8">
    <source>
        <dbReference type="Proteomes" id="UP000807353"/>
    </source>
</evidence>
<dbReference type="PANTHER" id="PTHR10783:SF46">
    <property type="entry name" value="PROTEIN ERD1 HOMOLOG 2"/>
    <property type="match status" value="1"/>
</dbReference>
<feature type="domain" description="EXS" evidence="6">
    <location>
        <begin position="197"/>
        <end position="464"/>
    </location>
</feature>
<comment type="caution">
    <text evidence="7">The sequence shown here is derived from an EMBL/GenBank/DDBJ whole genome shotgun (WGS) entry which is preliminary data.</text>
</comment>